<dbReference type="Pfam" id="PF00201">
    <property type="entry name" value="UDPGT"/>
    <property type="match status" value="1"/>
</dbReference>
<keyword evidence="1" id="KW-0808">Transferase</keyword>
<dbReference type="PANTHER" id="PTHR48045:SF31">
    <property type="entry name" value="UDP-GLYCOSYLTRANSFERASE 76B1-LIKE"/>
    <property type="match status" value="1"/>
</dbReference>
<dbReference type="InterPro" id="IPR002213">
    <property type="entry name" value="UDP_glucos_trans"/>
</dbReference>
<evidence type="ECO:0008006" key="3">
    <source>
        <dbReference type="Google" id="ProtNLM"/>
    </source>
</evidence>
<gene>
    <name evidence="2" type="ORF">JR316_012152</name>
</gene>
<dbReference type="Gene3D" id="3.40.50.2000">
    <property type="entry name" value="Glycogen Phosphorylase B"/>
    <property type="match status" value="2"/>
</dbReference>
<dbReference type="GO" id="GO:0008194">
    <property type="term" value="F:UDP-glycosyltransferase activity"/>
    <property type="evidence" value="ECO:0007669"/>
    <property type="project" value="InterPro"/>
</dbReference>
<dbReference type="CDD" id="cd03784">
    <property type="entry name" value="GT1_Gtf-like"/>
    <property type="match status" value="1"/>
</dbReference>
<reference evidence="2" key="1">
    <citation type="submission" date="2021-02" db="EMBL/GenBank/DDBJ databases">
        <title>Psilocybe cubensis genome.</title>
        <authorList>
            <person name="Mckernan K.J."/>
            <person name="Crawford S."/>
            <person name="Trippe A."/>
            <person name="Kane L.T."/>
            <person name="Mclaughlin S."/>
        </authorList>
    </citation>
    <scope>NUCLEOTIDE SEQUENCE [LARGE SCALE GENOMIC DNA]</scope>
    <source>
        <strain evidence="2">MGC-MH-2018</strain>
    </source>
</reference>
<comment type="caution">
    <text evidence="2">The sequence shown here is derived from an EMBL/GenBank/DDBJ whole genome shotgun (WGS) entry which is preliminary data.</text>
</comment>
<name>A0A8H8CEN0_PSICU</name>
<dbReference type="AlphaFoldDB" id="A0A8H8CEN0"/>
<dbReference type="EMBL" id="JAFIQS010000017">
    <property type="protein sequence ID" value="KAG5162768.1"/>
    <property type="molecule type" value="Genomic_DNA"/>
</dbReference>
<organism evidence="2">
    <name type="scientific">Psilocybe cubensis</name>
    <name type="common">Psychedelic mushroom</name>
    <name type="synonym">Stropharia cubensis</name>
    <dbReference type="NCBI Taxonomy" id="181762"/>
    <lineage>
        <taxon>Eukaryota</taxon>
        <taxon>Fungi</taxon>
        <taxon>Dikarya</taxon>
        <taxon>Basidiomycota</taxon>
        <taxon>Agaricomycotina</taxon>
        <taxon>Agaricomycetes</taxon>
        <taxon>Agaricomycetidae</taxon>
        <taxon>Agaricales</taxon>
        <taxon>Agaricineae</taxon>
        <taxon>Strophariaceae</taxon>
        <taxon>Psilocybe</taxon>
    </lineage>
</organism>
<accession>A0A8H8CEN0</accession>
<evidence type="ECO:0000313" key="2">
    <source>
        <dbReference type="EMBL" id="KAG5162768.1"/>
    </source>
</evidence>
<dbReference type="OrthoDB" id="5835829at2759"/>
<protein>
    <recommendedName>
        <fullName evidence="3">UDP-Glycosyltransferase/glycogen phosphorylase</fullName>
    </recommendedName>
</protein>
<dbReference type="SUPFAM" id="SSF53756">
    <property type="entry name" value="UDP-Glycosyltransferase/glycogen phosphorylase"/>
    <property type="match status" value="1"/>
</dbReference>
<proteinExistence type="predicted"/>
<evidence type="ECO:0000256" key="1">
    <source>
        <dbReference type="ARBA" id="ARBA00022679"/>
    </source>
</evidence>
<sequence length="545" mass="60424">MPDKKNYHFLFTYLPLWGHTRSCCVLAARMAKEHRNLTVTLFLPPTFIKQAEAEVLAELSYGDEVKEVLQDLRRRVRIVVLYKSSSMDLMEQMTSMFEAYPATYKTLVDGEPVTCASTGRVFEGVGAPDIVFLDVFASPLMAITRTVTGLSVPIIGFIPVHASYALHICLPAHMGGLGDLGVMIEDEARRLGVTSREIGDTVYYRTEGRINKIPGLPAMYDWEHFPQVLVTSGSTAIISDLIKLAVQGIKDCTAGFSLTPYDFEPESVDTLRSWFVDDWKKELYVVGPLLASKPTRFGVTDGTSALGADVSSTESPEVQRFLDNAMQEYGKNSVVLISFGSIFWPTVNEYIDEVLEALIEKKFPFILSCASPFAHIAAEVLEKITASKCGLVSKWVPQKFVLDHPATGWFISHAGQSGVHESLDSGVPMICWPFEFDQPLASAHLTQNLNAAFELVEVRTGEAGLKPILSLGGRAPKGTRAAVGAEMRAVLDACRGPEGEEKRRNMEELRRKVRGAWGRYVKGRSRRDFEAFLEKFGFDLDEVDV</sequence>
<dbReference type="PANTHER" id="PTHR48045">
    <property type="entry name" value="UDP-GLYCOSYLTRANSFERASE 72B1"/>
    <property type="match status" value="1"/>
</dbReference>